<name>A0A382TPE3_9ZZZZ</name>
<gene>
    <name evidence="1" type="ORF">METZ01_LOCUS376172</name>
</gene>
<dbReference type="AlphaFoldDB" id="A0A382TPE3"/>
<proteinExistence type="predicted"/>
<dbReference type="PROSITE" id="PS51257">
    <property type="entry name" value="PROKAR_LIPOPROTEIN"/>
    <property type="match status" value="1"/>
</dbReference>
<accession>A0A382TPE3</accession>
<protein>
    <submittedName>
        <fullName evidence="1">Uncharacterized protein</fullName>
    </submittedName>
</protein>
<reference evidence="1" key="1">
    <citation type="submission" date="2018-05" db="EMBL/GenBank/DDBJ databases">
        <authorList>
            <person name="Lanie J.A."/>
            <person name="Ng W.-L."/>
            <person name="Kazmierczak K.M."/>
            <person name="Andrzejewski T.M."/>
            <person name="Davidsen T.M."/>
            <person name="Wayne K.J."/>
            <person name="Tettelin H."/>
            <person name="Glass J.I."/>
            <person name="Rusch D."/>
            <person name="Podicherti R."/>
            <person name="Tsui H.-C.T."/>
            <person name="Winkler M.E."/>
        </authorList>
    </citation>
    <scope>NUCLEOTIDE SEQUENCE</scope>
</reference>
<sequence>MENYMKNFYIILILFFSFAIFSCAKKSDTSSTTATNTEIEGTWQTPCHSQSSNWPGSSGYYRLNKLTVSGTNWTDTTEYHTDSSCATDYTKWSTTFGSLSIGNELTFPSYGSSGGSGHDFTLTLSEYTYTAQNSSLVSSNNTNSYCGITDWVLNTAHDVAGKTCGSSTLQSIGTAYYGIYILDGSKLFWTLSSDAYNDSVPTGDNDTFTKQ</sequence>
<dbReference type="EMBL" id="UINC01137774">
    <property type="protein sequence ID" value="SVD23318.1"/>
    <property type="molecule type" value="Genomic_DNA"/>
</dbReference>
<organism evidence="1">
    <name type="scientific">marine metagenome</name>
    <dbReference type="NCBI Taxonomy" id="408172"/>
    <lineage>
        <taxon>unclassified sequences</taxon>
        <taxon>metagenomes</taxon>
        <taxon>ecological metagenomes</taxon>
    </lineage>
</organism>
<evidence type="ECO:0000313" key="1">
    <source>
        <dbReference type="EMBL" id="SVD23318.1"/>
    </source>
</evidence>